<dbReference type="EMBL" id="JALKCG010000002">
    <property type="protein sequence ID" value="MCK0208273.1"/>
    <property type="molecule type" value="Genomic_DNA"/>
</dbReference>
<organism evidence="2 3">
    <name type="scientific">Ancylobacter koreensis</name>
    <dbReference type="NCBI Taxonomy" id="266121"/>
    <lineage>
        <taxon>Bacteria</taxon>
        <taxon>Pseudomonadati</taxon>
        <taxon>Pseudomonadota</taxon>
        <taxon>Alphaproteobacteria</taxon>
        <taxon>Hyphomicrobiales</taxon>
        <taxon>Xanthobacteraceae</taxon>
        <taxon>Ancylobacter</taxon>
    </lineage>
</organism>
<gene>
    <name evidence="2" type="ORF">MWN33_09540</name>
</gene>
<evidence type="ECO:0000313" key="3">
    <source>
        <dbReference type="Proteomes" id="UP001202867"/>
    </source>
</evidence>
<protein>
    <submittedName>
        <fullName evidence="2">Inhibitor of vertebrate lysozyme family protein</fullName>
    </submittedName>
</protein>
<accession>A0ABT0DLW7</accession>
<keyword evidence="1" id="KW-0732">Signal</keyword>
<feature type="signal peptide" evidence="1">
    <location>
        <begin position="1"/>
        <end position="34"/>
    </location>
</feature>
<comment type="caution">
    <text evidence="2">The sequence shown here is derived from an EMBL/GenBank/DDBJ whole genome shotgun (WGS) entry which is preliminary data.</text>
</comment>
<dbReference type="Proteomes" id="UP001202867">
    <property type="component" value="Unassembled WGS sequence"/>
</dbReference>
<feature type="chain" id="PRO_5047292873" evidence="1">
    <location>
        <begin position="35"/>
        <end position="151"/>
    </location>
</feature>
<name>A0ABT0DLW7_9HYPH</name>
<dbReference type="RefSeq" id="WP_247200249.1">
    <property type="nucleotide sequence ID" value="NZ_JALKCG010000002.1"/>
</dbReference>
<evidence type="ECO:0000256" key="1">
    <source>
        <dbReference type="SAM" id="SignalP"/>
    </source>
</evidence>
<dbReference type="Gene3D" id="3.40.1420.10">
    <property type="entry name" value="Inhibitor of vertebrate lysozyme"/>
    <property type="match status" value="1"/>
</dbReference>
<reference evidence="3" key="1">
    <citation type="submission" date="2023-07" db="EMBL/GenBank/DDBJ databases">
        <title>Ancylobacter moscoviensis sp. nov., facultatively methylotrophic bacteria from activated sludge and the reclassification of Starkeya novella (Starkey 1934) Kelly et al. 2000 as Ancylobacter novellus comb. nov., Starkeya koreensis Im et al. 2006 as Ancylobacter koreensis comb.nov., Angulomicrobium tetraedrale Vasil'eva et al. 1986 as Ancylobacter tetraedralis comb. nov., Angulomicrobium amanitiforme Fritz et al. 2004 as Ancylobacter amanitiformis comb. nov. and Methylorhabdus multivorans Doronina et al. 1996 as Ancylobacter multivorans comb. nov. and emended description of the genus Ancylobacter.</title>
        <authorList>
            <person name="Doronina N."/>
            <person name="Chemodurova A."/>
            <person name="Grouzdev D."/>
            <person name="Koziaeva V."/>
            <person name="Shi W."/>
            <person name="Wu L."/>
            <person name="Kaparullina E."/>
        </authorList>
    </citation>
    <scope>NUCLEOTIDE SEQUENCE [LARGE SCALE GENOMIC DNA]</scope>
    <source>
        <strain evidence="3">Jip08</strain>
    </source>
</reference>
<keyword evidence="3" id="KW-1185">Reference proteome</keyword>
<evidence type="ECO:0000313" key="2">
    <source>
        <dbReference type="EMBL" id="MCK0208273.1"/>
    </source>
</evidence>
<sequence length="151" mass="16027">MGARAGSSLGRSRATMPALALLALSLINPAGASAQTTGGPATKTALYELGGREPYRTAWKHLTAPVVRHERWLKGVRGVWSPAQNVTAEGASFHVFYLCKPTDCAHYKITVIFGPEGRHAYGALYTPAGTQLLGAPAEPVRRVLLKALHPG</sequence>
<dbReference type="Pfam" id="PF08816">
    <property type="entry name" value="Ivy"/>
    <property type="match status" value="1"/>
</dbReference>
<dbReference type="InterPro" id="IPR036501">
    <property type="entry name" value="Inhibitor_vert_lysozyme_sf"/>
</dbReference>
<proteinExistence type="predicted"/>
<dbReference type="SUPFAM" id="SSF89872">
    <property type="entry name" value="Inhibitor of vertebrate lysozyme, Ivy"/>
    <property type="match status" value="1"/>
</dbReference>